<dbReference type="AlphaFoldDB" id="A0AAW2HKM8"/>
<dbReference type="GO" id="GO:0050906">
    <property type="term" value="P:detection of stimulus involved in sensory perception"/>
    <property type="evidence" value="ECO:0007669"/>
    <property type="project" value="UniProtKB-ARBA"/>
</dbReference>
<evidence type="ECO:0000259" key="12">
    <source>
        <dbReference type="Pfam" id="PF24576"/>
    </source>
</evidence>
<dbReference type="Gene3D" id="3.40.190.10">
    <property type="entry name" value="Periplasmic binding protein-like II"/>
    <property type="match status" value="1"/>
</dbReference>
<evidence type="ECO:0000259" key="11">
    <source>
        <dbReference type="Pfam" id="PF00060"/>
    </source>
</evidence>
<evidence type="ECO:0000256" key="9">
    <source>
        <dbReference type="SAM" id="Phobius"/>
    </source>
</evidence>
<dbReference type="Pfam" id="PF00060">
    <property type="entry name" value="Lig_chan"/>
    <property type="match status" value="1"/>
</dbReference>
<evidence type="ECO:0000313" key="13">
    <source>
        <dbReference type="EMBL" id="KAL0270171.1"/>
    </source>
</evidence>
<dbReference type="SUPFAM" id="SSF53850">
    <property type="entry name" value="Periplasmic binding protein-like II"/>
    <property type="match status" value="1"/>
</dbReference>
<evidence type="ECO:0000256" key="8">
    <source>
        <dbReference type="ARBA" id="ARBA00023180"/>
    </source>
</evidence>
<feature type="signal peptide" evidence="10">
    <location>
        <begin position="1"/>
        <end position="16"/>
    </location>
</feature>
<name>A0AAW2HKM8_9NEOP</name>
<feature type="transmembrane region" description="Helical" evidence="9">
    <location>
        <begin position="334"/>
        <end position="355"/>
    </location>
</feature>
<feature type="transmembrane region" description="Helical" evidence="9">
    <location>
        <begin position="578"/>
        <end position="605"/>
    </location>
</feature>
<dbReference type="EMBL" id="JARGDH010000004">
    <property type="protein sequence ID" value="KAL0270171.1"/>
    <property type="molecule type" value="Genomic_DNA"/>
</dbReference>
<evidence type="ECO:0000256" key="3">
    <source>
        <dbReference type="ARBA" id="ARBA00022475"/>
    </source>
</evidence>
<evidence type="ECO:0000256" key="10">
    <source>
        <dbReference type="SAM" id="SignalP"/>
    </source>
</evidence>
<organism evidence="13">
    <name type="scientific">Menopon gallinae</name>
    <name type="common">poultry shaft louse</name>
    <dbReference type="NCBI Taxonomy" id="328185"/>
    <lineage>
        <taxon>Eukaryota</taxon>
        <taxon>Metazoa</taxon>
        <taxon>Ecdysozoa</taxon>
        <taxon>Arthropoda</taxon>
        <taxon>Hexapoda</taxon>
        <taxon>Insecta</taxon>
        <taxon>Pterygota</taxon>
        <taxon>Neoptera</taxon>
        <taxon>Paraneoptera</taxon>
        <taxon>Psocodea</taxon>
        <taxon>Troctomorpha</taxon>
        <taxon>Phthiraptera</taxon>
        <taxon>Amblycera</taxon>
        <taxon>Menoponidae</taxon>
        <taxon>Menopon</taxon>
    </lineage>
</organism>
<dbReference type="GO" id="GO:0015276">
    <property type="term" value="F:ligand-gated monoatomic ion channel activity"/>
    <property type="evidence" value="ECO:0007669"/>
    <property type="project" value="InterPro"/>
</dbReference>
<keyword evidence="3" id="KW-1003">Cell membrane</keyword>
<protein>
    <submittedName>
        <fullName evidence="13">Uncharacterized protein</fullName>
    </submittedName>
</protein>
<evidence type="ECO:0000256" key="6">
    <source>
        <dbReference type="ARBA" id="ARBA00023136"/>
    </source>
</evidence>
<accession>A0AAW2HKM8</accession>
<feature type="chain" id="PRO_5043486683" evidence="10">
    <location>
        <begin position="17"/>
        <end position="624"/>
    </location>
</feature>
<keyword evidence="6 9" id="KW-0472">Membrane</keyword>
<dbReference type="GO" id="GO:0005886">
    <property type="term" value="C:plasma membrane"/>
    <property type="evidence" value="ECO:0007669"/>
    <property type="project" value="UniProtKB-SubCell"/>
</dbReference>
<dbReference type="PANTHER" id="PTHR42643:SF33">
    <property type="entry name" value="GLUTAMATE RECEPTOR 2-LIKE PROTEIN"/>
    <property type="match status" value="1"/>
</dbReference>
<evidence type="ECO:0000256" key="1">
    <source>
        <dbReference type="ARBA" id="ARBA00004651"/>
    </source>
</evidence>
<feature type="domain" description="Ionotropic glutamate receptor C-terminal" evidence="11">
    <location>
        <begin position="331"/>
        <end position="597"/>
    </location>
</feature>
<reference evidence="13" key="1">
    <citation type="journal article" date="2024" name="Gigascience">
        <title>Chromosome-level genome of the poultry shaft louse Menopon gallinae provides insight into the host-switching and adaptive evolution of parasitic lice.</title>
        <authorList>
            <person name="Xu Y."/>
            <person name="Ma L."/>
            <person name="Liu S."/>
            <person name="Liang Y."/>
            <person name="Liu Q."/>
            <person name="He Z."/>
            <person name="Tian L."/>
            <person name="Duan Y."/>
            <person name="Cai W."/>
            <person name="Li H."/>
            <person name="Song F."/>
        </authorList>
    </citation>
    <scope>NUCLEOTIDE SEQUENCE</scope>
    <source>
        <strain evidence="13">Cailab_2023a</strain>
    </source>
</reference>
<evidence type="ECO:0000256" key="2">
    <source>
        <dbReference type="ARBA" id="ARBA00008685"/>
    </source>
</evidence>
<dbReference type="InterPro" id="IPR001320">
    <property type="entry name" value="Iontro_rcpt_C"/>
</dbReference>
<feature type="transmembrane region" description="Helical" evidence="9">
    <location>
        <begin position="397"/>
        <end position="422"/>
    </location>
</feature>
<dbReference type="Gene3D" id="1.10.287.70">
    <property type="match status" value="1"/>
</dbReference>
<evidence type="ECO:0000256" key="4">
    <source>
        <dbReference type="ARBA" id="ARBA00022692"/>
    </source>
</evidence>
<keyword evidence="10" id="KW-0732">Signal</keyword>
<keyword evidence="7" id="KW-0675">Receptor</keyword>
<comment type="caution">
    <text evidence="13">The sequence shown here is derived from an EMBL/GenBank/DDBJ whole genome shotgun (WGS) entry which is preliminary data.</text>
</comment>
<keyword evidence="4 9" id="KW-0812">Transmembrane</keyword>
<dbReference type="Pfam" id="PF24576">
    <property type="entry name" value="IR75A_N"/>
    <property type="match status" value="1"/>
</dbReference>
<dbReference type="InterPro" id="IPR057074">
    <property type="entry name" value="IR75A_N"/>
</dbReference>
<dbReference type="InterPro" id="IPR052192">
    <property type="entry name" value="Insect_Ionotropic_Sensory_Rcpt"/>
</dbReference>
<proteinExistence type="inferred from homology"/>
<comment type="subcellular location">
    <subcellularLocation>
        <location evidence="1">Cell membrane</location>
        <topology evidence="1">Multi-pass membrane protein</topology>
    </subcellularLocation>
</comment>
<dbReference type="PANTHER" id="PTHR42643">
    <property type="entry name" value="IONOTROPIC RECEPTOR 20A-RELATED"/>
    <property type="match status" value="1"/>
</dbReference>
<gene>
    <name evidence="13" type="ORF">PYX00_007663</name>
</gene>
<evidence type="ECO:0000256" key="7">
    <source>
        <dbReference type="ARBA" id="ARBA00023170"/>
    </source>
</evidence>
<comment type="similarity">
    <text evidence="2">Belongs to the glutamate-gated ion channel (TC 1.A.10.1) family.</text>
</comment>
<evidence type="ECO:0000256" key="5">
    <source>
        <dbReference type="ARBA" id="ARBA00022989"/>
    </source>
</evidence>
<sequence>MKILYAFLLGIAIAEGGPREDRKVAALVRDLEDRYYISCTTVLFAERDNVISDRALTIGKEIMLAARGSVSIKSISTYAGMFDANHRQDKGCTRFFYLVLADEGESVQAEVAQLSRRITIAETVWLIYVNATVSVRDFFEDVNAAYDMEMIAAQPLPDGDIRLFEVYRITMQNPVRVQEYGLWSEAYGLKSMVPVALYSRRQDLEGISLKVVLKHSPPSHVVRPGKGTEEFFLKGVFGTIWRLFERKLNFTSSYKVTNESGILAANNEWTGLIGMILRDGMDAGVGEVTMTPERCSVIHCLRPVIATRNQLYFKKTRLQFQWDAIMKPFHTETWTAIFFWLISSGACLNICFRLCRRYGLERDSDELNFINSLTTVFSAFCQQGSSVMPGCASGRIIFFMSYIVAAIVFTVYSASMTSFLTLQEPFRPFENLQQLMEEGTYSLQPVKNSAAYVALATATDPFYSKLYRKLIGFIPPHQLPWDKNEGLDRVCRNEKIVYLGTEFETKGVILDINRKGKCEIITLEKPLNLVYITMVVSRSSSFKDVFNFHLDALNYNGMLKRMIKKAWAEMKEEEEKDFIGVGIIQVFQIYVILFLGICLSAAIFLSEKMASRVVERRKLQKKTV</sequence>
<keyword evidence="8" id="KW-0325">Glycoprotein</keyword>
<feature type="domain" description="Ionotropic receptor 75a N-terminal" evidence="12">
    <location>
        <begin position="124"/>
        <end position="212"/>
    </location>
</feature>
<keyword evidence="5 9" id="KW-1133">Transmembrane helix</keyword>